<dbReference type="Gene3D" id="6.10.340.10">
    <property type="match status" value="1"/>
</dbReference>
<dbReference type="InterPro" id="IPR003660">
    <property type="entry name" value="HAMP_dom"/>
</dbReference>
<dbReference type="GO" id="GO:0007165">
    <property type="term" value="P:signal transduction"/>
    <property type="evidence" value="ECO:0007669"/>
    <property type="project" value="InterPro"/>
</dbReference>
<dbReference type="CDD" id="cd18773">
    <property type="entry name" value="PDC1_HK_sensor"/>
    <property type="match status" value="1"/>
</dbReference>
<dbReference type="InterPro" id="IPR001932">
    <property type="entry name" value="PPM-type_phosphatase-like_dom"/>
</dbReference>
<feature type="transmembrane region" description="Helical" evidence="7">
    <location>
        <begin position="383"/>
        <end position="401"/>
    </location>
</feature>
<keyword evidence="3 7" id="KW-0812">Transmembrane</keyword>
<feature type="transmembrane region" description="Helical" evidence="7">
    <location>
        <begin position="12"/>
        <end position="33"/>
    </location>
</feature>
<evidence type="ECO:0000256" key="1">
    <source>
        <dbReference type="ARBA" id="ARBA00004651"/>
    </source>
</evidence>
<evidence type="ECO:0000256" key="2">
    <source>
        <dbReference type="ARBA" id="ARBA00022475"/>
    </source>
</evidence>
<dbReference type="InterPro" id="IPR036457">
    <property type="entry name" value="PPM-type-like_dom_sf"/>
</dbReference>
<dbReference type="SMART" id="SM00331">
    <property type="entry name" value="PP2C_SIG"/>
    <property type="match status" value="1"/>
</dbReference>
<dbReference type="AlphaFoldDB" id="A0A927WKY1"/>
<dbReference type="GO" id="GO:0005886">
    <property type="term" value="C:plasma membrane"/>
    <property type="evidence" value="ECO:0007669"/>
    <property type="project" value="UniProtKB-SubCell"/>
</dbReference>
<evidence type="ECO:0000313" key="10">
    <source>
        <dbReference type="Proteomes" id="UP000761380"/>
    </source>
</evidence>
<dbReference type="CDD" id="cd06225">
    <property type="entry name" value="HAMP"/>
    <property type="match status" value="1"/>
</dbReference>
<dbReference type="Pfam" id="PF07228">
    <property type="entry name" value="SpoIIE"/>
    <property type="match status" value="1"/>
</dbReference>
<evidence type="ECO:0000256" key="5">
    <source>
        <dbReference type="ARBA" id="ARBA00022989"/>
    </source>
</evidence>
<keyword evidence="2" id="KW-1003">Cell membrane</keyword>
<keyword evidence="6 7" id="KW-0472">Membrane</keyword>
<dbReference type="PANTHER" id="PTHR43156">
    <property type="entry name" value="STAGE II SPORULATION PROTEIN E-RELATED"/>
    <property type="match status" value="1"/>
</dbReference>
<proteinExistence type="predicted"/>
<dbReference type="PROSITE" id="PS50885">
    <property type="entry name" value="HAMP"/>
    <property type="match status" value="1"/>
</dbReference>
<dbReference type="SUPFAM" id="SSF103190">
    <property type="entry name" value="Sensory domain-like"/>
    <property type="match status" value="1"/>
</dbReference>
<evidence type="ECO:0000259" key="8">
    <source>
        <dbReference type="PROSITE" id="PS50885"/>
    </source>
</evidence>
<dbReference type="SUPFAM" id="SSF81606">
    <property type="entry name" value="PP2C-like"/>
    <property type="match status" value="1"/>
</dbReference>
<dbReference type="PANTHER" id="PTHR43156:SF2">
    <property type="entry name" value="STAGE II SPORULATION PROTEIN E"/>
    <property type="match status" value="1"/>
</dbReference>
<protein>
    <submittedName>
        <fullName evidence="9">HAMP domain-containing protein</fullName>
    </submittedName>
</protein>
<evidence type="ECO:0000313" key="9">
    <source>
        <dbReference type="EMBL" id="MBE6091555.1"/>
    </source>
</evidence>
<keyword evidence="4" id="KW-0378">Hydrolase</keyword>
<dbReference type="InterPro" id="IPR033479">
    <property type="entry name" value="dCache_1"/>
</dbReference>
<dbReference type="SMART" id="SM00304">
    <property type="entry name" value="HAMP"/>
    <property type="match status" value="1"/>
</dbReference>
<feature type="domain" description="HAMP" evidence="8">
    <location>
        <begin position="407"/>
        <end position="459"/>
    </location>
</feature>
<dbReference type="Gene3D" id="3.30.450.20">
    <property type="entry name" value="PAS domain"/>
    <property type="match status" value="1"/>
</dbReference>
<comment type="caution">
    <text evidence="9">The sequence shown here is derived from an EMBL/GenBank/DDBJ whole genome shotgun (WGS) entry which is preliminary data.</text>
</comment>
<gene>
    <name evidence="9" type="ORF">E7201_00020</name>
</gene>
<dbReference type="InterPro" id="IPR029151">
    <property type="entry name" value="Sensor-like_sf"/>
</dbReference>
<dbReference type="InterPro" id="IPR052016">
    <property type="entry name" value="Bact_Sigma-Reg"/>
</dbReference>
<evidence type="ECO:0000256" key="6">
    <source>
        <dbReference type="ARBA" id="ARBA00023136"/>
    </source>
</evidence>
<dbReference type="Proteomes" id="UP000761380">
    <property type="component" value="Unassembled WGS sequence"/>
</dbReference>
<dbReference type="SUPFAM" id="SSF158472">
    <property type="entry name" value="HAMP domain-like"/>
    <property type="match status" value="1"/>
</dbReference>
<comment type="subcellular location">
    <subcellularLocation>
        <location evidence="1">Cell membrane</location>
        <topology evidence="1">Multi-pass membrane protein</topology>
    </subcellularLocation>
</comment>
<dbReference type="CDD" id="cd12912">
    <property type="entry name" value="PDC2_MCP_like"/>
    <property type="match status" value="1"/>
</dbReference>
<name>A0A927WKY1_SELRU</name>
<dbReference type="EMBL" id="SVBY01000001">
    <property type="protein sequence ID" value="MBE6091555.1"/>
    <property type="molecule type" value="Genomic_DNA"/>
</dbReference>
<dbReference type="Gene3D" id="3.60.40.10">
    <property type="entry name" value="PPM-type phosphatase domain"/>
    <property type="match status" value="1"/>
</dbReference>
<reference evidence="9" key="1">
    <citation type="submission" date="2019-04" db="EMBL/GenBank/DDBJ databases">
        <title>Evolution of Biomass-Degrading Anaerobic Consortia Revealed by Metagenomics.</title>
        <authorList>
            <person name="Peng X."/>
        </authorList>
    </citation>
    <scope>NUCLEOTIDE SEQUENCE</scope>
    <source>
        <strain evidence="9">SIG240</strain>
    </source>
</reference>
<dbReference type="GO" id="GO:0016791">
    <property type="term" value="F:phosphatase activity"/>
    <property type="evidence" value="ECO:0007669"/>
    <property type="project" value="TreeGrafter"/>
</dbReference>
<keyword evidence="5 7" id="KW-1133">Transmembrane helix</keyword>
<sequence length="726" mass="79659">MGNMGIKKQTLFLLLLFCLGTLLLVGGIFLYGMNNIRSHAVQIGQSIGQSAADNSSAILREDLKGDLRRMLTNRGKQIELIFANLGQNVTMLSREMTKIKQAPQDYHLREVAEPRRELAGQLSAQLQYAPTVSKGSAALQREIGLTANLQDWLFQINSSQDTVAAVYVASATGFCITVDDRSDKKFKNGETEPFTIDFRTRPWYHDATTQKKLIFSNVFHDLYSGNLGITCAAPYYDQAGEVAGVVGAGMFLTQVSEVIEGTRLGETGYGFLMDTHGHIIFSAKDSGVLQATGPEGKSLLDSEDEALAQIAQQMTAKETGISEVVIDGTPCYLAYTPITEMNASYGIVMEAAEVDSPVQANAEVIEQTTADFIGILNQSIQRTLLAVLVLAGLFLLAVPFISNRVAERFVSPIHELADGVREIASGNLEKKLSINTGNEIEHLAVCFNAMTDELQSQMKNLAQVTADKERISTELSVATNIQESMLPRIFPPFPEKKEFDIYANMHPAKEVGGDFYDFYMVDENHVMITIADVSGKGVPAALFMVIAKTILKNFALTMSGSNDLAPLVSCTNDQLCQNNDAMMFVTAFVGLLNIKTGHFTYVNAGHNPPLVYRSKENKFSYMNVKRNFVLGGMDELNFVGQDLTLEPGDKLFLYTDGVTEALNEAEELYGEERLLQTLNAPETNSLNLQELLAAVQKSLSRHVGTAAQSDDITMLALSYYGDKPQY</sequence>
<accession>A0A927WKY1</accession>
<evidence type="ECO:0000256" key="4">
    <source>
        <dbReference type="ARBA" id="ARBA00022801"/>
    </source>
</evidence>
<organism evidence="9 10">
    <name type="scientific">Selenomonas ruminantium</name>
    <dbReference type="NCBI Taxonomy" id="971"/>
    <lineage>
        <taxon>Bacteria</taxon>
        <taxon>Bacillati</taxon>
        <taxon>Bacillota</taxon>
        <taxon>Negativicutes</taxon>
        <taxon>Selenomonadales</taxon>
        <taxon>Selenomonadaceae</taxon>
        <taxon>Selenomonas</taxon>
    </lineage>
</organism>
<dbReference type="Pfam" id="PF02743">
    <property type="entry name" value="dCache_1"/>
    <property type="match status" value="1"/>
</dbReference>
<evidence type="ECO:0000256" key="7">
    <source>
        <dbReference type="SAM" id="Phobius"/>
    </source>
</evidence>
<evidence type="ECO:0000256" key="3">
    <source>
        <dbReference type="ARBA" id="ARBA00022692"/>
    </source>
</evidence>
<dbReference type="Pfam" id="PF00672">
    <property type="entry name" value="HAMP"/>
    <property type="match status" value="1"/>
</dbReference>